<dbReference type="GO" id="GO:0020037">
    <property type="term" value="F:heme binding"/>
    <property type="evidence" value="ECO:0007669"/>
    <property type="project" value="InterPro"/>
</dbReference>
<dbReference type="PROSITE" id="PS51007">
    <property type="entry name" value="CYTC"/>
    <property type="match status" value="1"/>
</dbReference>
<dbReference type="KEGG" id="ghl:GM160_00510"/>
<accession>A0A6I6D7Y4</accession>
<dbReference type="InterPro" id="IPR036909">
    <property type="entry name" value="Cyt_c-like_dom_sf"/>
</dbReference>
<dbReference type="Gene3D" id="1.10.760.10">
    <property type="entry name" value="Cytochrome c-like domain"/>
    <property type="match status" value="1"/>
</dbReference>
<dbReference type="InterPro" id="IPR009056">
    <property type="entry name" value="Cyt_c-like_dom"/>
</dbReference>
<dbReference type="AlphaFoldDB" id="A0A6I6D7Y4"/>
<dbReference type="SUPFAM" id="SSF46626">
    <property type="entry name" value="Cytochrome c"/>
    <property type="match status" value="1"/>
</dbReference>
<keyword evidence="1" id="KW-0813">Transport</keyword>
<proteinExistence type="predicted"/>
<keyword evidence="2 6" id="KW-0349">Heme</keyword>
<sequence>MSNNREAAASRRLPARALAAVGLGLTLFAGVTFADGHGGAMEMSNGSIIGSTCMGCHGFEGKGSGNIPRLAGLPKEVIAGKMLAYKSDGQEGTVMNRIAKGYSDEEIQAVSEFFANQ</sequence>
<evidence type="ECO:0000313" key="8">
    <source>
        <dbReference type="EMBL" id="QGT77482.1"/>
    </source>
</evidence>
<keyword evidence="5 6" id="KW-0408">Iron</keyword>
<dbReference type="PANTHER" id="PTHR33751">
    <property type="entry name" value="CBB3-TYPE CYTOCHROME C OXIDASE SUBUNIT FIXP"/>
    <property type="match status" value="1"/>
</dbReference>
<organism evidence="8 9">
    <name type="scientific">Guyparkeria halophila</name>
    <dbReference type="NCBI Taxonomy" id="47960"/>
    <lineage>
        <taxon>Bacteria</taxon>
        <taxon>Pseudomonadati</taxon>
        <taxon>Pseudomonadota</taxon>
        <taxon>Gammaproteobacteria</taxon>
        <taxon>Chromatiales</taxon>
        <taxon>Thioalkalibacteraceae</taxon>
        <taxon>Guyparkeria</taxon>
    </lineage>
</organism>
<evidence type="ECO:0000256" key="5">
    <source>
        <dbReference type="ARBA" id="ARBA00023004"/>
    </source>
</evidence>
<dbReference type="Proteomes" id="UP000427716">
    <property type="component" value="Chromosome"/>
</dbReference>
<evidence type="ECO:0000259" key="7">
    <source>
        <dbReference type="PROSITE" id="PS51007"/>
    </source>
</evidence>
<evidence type="ECO:0000256" key="3">
    <source>
        <dbReference type="ARBA" id="ARBA00022723"/>
    </source>
</evidence>
<keyword evidence="4" id="KW-0249">Electron transport</keyword>
<evidence type="ECO:0000256" key="6">
    <source>
        <dbReference type="PROSITE-ProRule" id="PRU00433"/>
    </source>
</evidence>
<dbReference type="RefSeq" id="WP_156227334.1">
    <property type="nucleotide sequence ID" value="NZ_CP046415.1"/>
</dbReference>
<feature type="domain" description="Cytochrome c" evidence="7">
    <location>
        <begin position="19"/>
        <end position="117"/>
    </location>
</feature>
<evidence type="ECO:0000313" key="9">
    <source>
        <dbReference type="Proteomes" id="UP000427716"/>
    </source>
</evidence>
<keyword evidence="3 6" id="KW-0479">Metal-binding</keyword>
<gene>
    <name evidence="8" type="ORF">GM160_00510</name>
</gene>
<dbReference type="GO" id="GO:0046872">
    <property type="term" value="F:metal ion binding"/>
    <property type="evidence" value="ECO:0007669"/>
    <property type="project" value="UniProtKB-KW"/>
</dbReference>
<name>A0A6I6D7Y4_9GAMM</name>
<reference evidence="8 9" key="1">
    <citation type="submission" date="2019-11" db="EMBL/GenBank/DDBJ databases">
        <authorList>
            <person name="Zhang J."/>
            <person name="Sun C."/>
        </authorList>
    </citation>
    <scope>NUCLEOTIDE SEQUENCE [LARGE SCALE GENOMIC DNA]</scope>
    <source>
        <strain evidence="9">sp2</strain>
    </source>
</reference>
<keyword evidence="9" id="KW-1185">Reference proteome</keyword>
<dbReference type="InterPro" id="IPR050597">
    <property type="entry name" value="Cytochrome_c_Oxidase_Subunit"/>
</dbReference>
<dbReference type="PANTHER" id="PTHR33751:SF9">
    <property type="entry name" value="CYTOCHROME C4"/>
    <property type="match status" value="1"/>
</dbReference>
<dbReference type="Pfam" id="PF00034">
    <property type="entry name" value="Cytochrom_C"/>
    <property type="match status" value="1"/>
</dbReference>
<protein>
    <submittedName>
        <fullName evidence="8">C-type cytochrome</fullName>
    </submittedName>
</protein>
<dbReference type="EMBL" id="CP046415">
    <property type="protein sequence ID" value="QGT77482.1"/>
    <property type="molecule type" value="Genomic_DNA"/>
</dbReference>
<dbReference type="GO" id="GO:0009055">
    <property type="term" value="F:electron transfer activity"/>
    <property type="evidence" value="ECO:0007669"/>
    <property type="project" value="InterPro"/>
</dbReference>
<evidence type="ECO:0000256" key="2">
    <source>
        <dbReference type="ARBA" id="ARBA00022617"/>
    </source>
</evidence>
<evidence type="ECO:0000256" key="4">
    <source>
        <dbReference type="ARBA" id="ARBA00022982"/>
    </source>
</evidence>
<evidence type="ECO:0000256" key="1">
    <source>
        <dbReference type="ARBA" id="ARBA00022448"/>
    </source>
</evidence>